<sequence>MTAQELHSQPHPELHRELAELVVEASDGQISAAEALAEEPEPLGLLGLTSLGFVRLIQAVESRYGVVVEMDDDLSALDTVPALADYLRERGAGGA</sequence>
<dbReference type="Gene3D" id="1.10.1200.10">
    <property type="entry name" value="ACP-like"/>
    <property type="match status" value="1"/>
</dbReference>
<dbReference type="PROSITE" id="PS50075">
    <property type="entry name" value="CARRIER"/>
    <property type="match status" value="1"/>
</dbReference>
<dbReference type="Pfam" id="PF00550">
    <property type="entry name" value="PP-binding"/>
    <property type="match status" value="1"/>
</dbReference>
<feature type="domain" description="Carrier" evidence="1">
    <location>
        <begin position="9"/>
        <end position="91"/>
    </location>
</feature>
<evidence type="ECO:0000313" key="2">
    <source>
        <dbReference type="EMBL" id="CAG6399286.1"/>
    </source>
</evidence>
<dbReference type="SUPFAM" id="SSF47336">
    <property type="entry name" value="ACP-like"/>
    <property type="match status" value="1"/>
</dbReference>
<dbReference type="InterPro" id="IPR009081">
    <property type="entry name" value="PP-bd_ACP"/>
</dbReference>
<gene>
    <name evidence="2" type="ORF">SCOCK_90043</name>
</gene>
<dbReference type="InterPro" id="IPR036736">
    <property type="entry name" value="ACP-like_sf"/>
</dbReference>
<dbReference type="EMBL" id="CAJSLV010000125">
    <property type="protein sequence ID" value="CAG6399286.1"/>
    <property type="molecule type" value="Genomic_DNA"/>
</dbReference>
<keyword evidence="3" id="KW-1185">Reference proteome</keyword>
<reference evidence="2" key="1">
    <citation type="submission" date="2021-05" db="EMBL/GenBank/DDBJ databases">
        <authorList>
            <person name="Arsene-Ploetze F."/>
        </authorList>
    </citation>
    <scope>NUCLEOTIDE SEQUENCE</scope>
    <source>
        <strain evidence="2">DSM 42138</strain>
    </source>
</reference>
<accession>A0A9W4EBT7</accession>
<protein>
    <submittedName>
        <fullName evidence="2">Acyl carrier protein</fullName>
    </submittedName>
</protein>
<dbReference type="Proteomes" id="UP001152519">
    <property type="component" value="Unassembled WGS sequence"/>
</dbReference>
<dbReference type="AlphaFoldDB" id="A0A9W4EBT7"/>
<evidence type="ECO:0000313" key="3">
    <source>
        <dbReference type="Proteomes" id="UP001152519"/>
    </source>
</evidence>
<name>A0A9W4EBT7_9ACTN</name>
<proteinExistence type="predicted"/>
<comment type="caution">
    <text evidence="2">The sequence shown here is derived from an EMBL/GenBank/DDBJ whole genome shotgun (WGS) entry which is preliminary data.</text>
</comment>
<organism evidence="2 3">
    <name type="scientific">Actinacidiphila cocklensis</name>
    <dbReference type="NCBI Taxonomy" id="887465"/>
    <lineage>
        <taxon>Bacteria</taxon>
        <taxon>Bacillati</taxon>
        <taxon>Actinomycetota</taxon>
        <taxon>Actinomycetes</taxon>
        <taxon>Kitasatosporales</taxon>
        <taxon>Streptomycetaceae</taxon>
        <taxon>Actinacidiphila</taxon>
    </lineage>
</organism>
<dbReference type="RefSeq" id="WP_251501913.1">
    <property type="nucleotide sequence ID" value="NZ_CAJSLV010000125.1"/>
</dbReference>
<evidence type="ECO:0000259" key="1">
    <source>
        <dbReference type="PROSITE" id="PS50075"/>
    </source>
</evidence>